<protein>
    <submittedName>
        <fullName evidence="1">Uncharacterized protein</fullName>
    </submittedName>
</protein>
<gene>
    <name evidence="1" type="ORF">BQ8794_280050</name>
</gene>
<accession>A0A1R3VC06</accession>
<evidence type="ECO:0000313" key="1">
    <source>
        <dbReference type="EMBL" id="SIT56311.1"/>
    </source>
</evidence>
<organism evidence="1 2">
    <name type="scientific">Mesorhizobium prunaredense</name>
    <dbReference type="NCBI Taxonomy" id="1631249"/>
    <lineage>
        <taxon>Bacteria</taxon>
        <taxon>Pseudomonadati</taxon>
        <taxon>Pseudomonadota</taxon>
        <taxon>Alphaproteobacteria</taxon>
        <taxon>Hyphomicrobiales</taxon>
        <taxon>Phyllobacteriaceae</taxon>
        <taxon>Mesorhizobium</taxon>
    </lineage>
</organism>
<name>A0A1R3VC06_9HYPH</name>
<dbReference type="EMBL" id="FTPD01000021">
    <property type="protein sequence ID" value="SIT56311.1"/>
    <property type="molecule type" value="Genomic_DNA"/>
</dbReference>
<dbReference type="Proteomes" id="UP000188388">
    <property type="component" value="Unassembled WGS sequence"/>
</dbReference>
<dbReference type="RefSeq" id="WP_077379398.1">
    <property type="nucleotide sequence ID" value="NZ_FTPD01000021.1"/>
</dbReference>
<proteinExistence type="predicted"/>
<dbReference type="AlphaFoldDB" id="A0A1R3VC06"/>
<dbReference type="STRING" id="1631249.BQ8794_280050"/>
<reference evidence="2" key="1">
    <citation type="submission" date="2017-01" db="EMBL/GenBank/DDBJ databases">
        <authorList>
            <person name="Brunel B."/>
        </authorList>
    </citation>
    <scope>NUCLEOTIDE SEQUENCE [LARGE SCALE GENOMIC DNA]</scope>
</reference>
<keyword evidence="2" id="KW-1185">Reference proteome</keyword>
<sequence>MSLRQITPAIRVIEADREWIIQTPEMRRSRRHGAQPTGEWVDRSYITNRSMLNMELKRLVGKGAAQAGLRGHVEQDVLDWLNGLPARHPSRGEVKPLVIDILEAQGTGLHTTGELRDDIPLIVQHGPLKYRDRWNARYDV</sequence>
<evidence type="ECO:0000313" key="2">
    <source>
        <dbReference type="Proteomes" id="UP000188388"/>
    </source>
</evidence>